<name>A0A7W7RAH9_KITKI</name>
<evidence type="ECO:0000313" key="4">
    <source>
        <dbReference type="Proteomes" id="UP000540506"/>
    </source>
</evidence>
<keyword evidence="2" id="KW-0732">Signal</keyword>
<dbReference type="AlphaFoldDB" id="A0A7W7RAH9"/>
<dbReference type="EMBL" id="JACHJV010000003">
    <property type="protein sequence ID" value="MBB4928359.1"/>
    <property type="molecule type" value="Genomic_DNA"/>
</dbReference>
<dbReference type="Proteomes" id="UP000540506">
    <property type="component" value="Unassembled WGS sequence"/>
</dbReference>
<evidence type="ECO:0000256" key="2">
    <source>
        <dbReference type="SAM" id="SignalP"/>
    </source>
</evidence>
<evidence type="ECO:0000313" key="3">
    <source>
        <dbReference type="EMBL" id="MBB4928359.1"/>
    </source>
</evidence>
<feature type="compositionally biased region" description="Low complexity" evidence="1">
    <location>
        <begin position="43"/>
        <end position="59"/>
    </location>
</feature>
<feature type="signal peptide" evidence="2">
    <location>
        <begin position="1"/>
        <end position="23"/>
    </location>
</feature>
<proteinExistence type="predicted"/>
<feature type="compositionally biased region" description="Low complexity" evidence="1">
    <location>
        <begin position="78"/>
        <end position="92"/>
    </location>
</feature>
<organism evidence="3 4">
    <name type="scientific">Kitasatospora kifunensis</name>
    <name type="common">Streptomyces kifunensis</name>
    <dbReference type="NCBI Taxonomy" id="58351"/>
    <lineage>
        <taxon>Bacteria</taxon>
        <taxon>Bacillati</taxon>
        <taxon>Actinomycetota</taxon>
        <taxon>Actinomycetes</taxon>
        <taxon>Kitasatosporales</taxon>
        <taxon>Streptomycetaceae</taxon>
        <taxon>Kitasatospora</taxon>
    </lineage>
</organism>
<evidence type="ECO:0008006" key="5">
    <source>
        <dbReference type="Google" id="ProtNLM"/>
    </source>
</evidence>
<sequence length="218" mass="21437">MSARCSSLATAVTLGLAALTLTACGPDGTTSAGASTSTAVPAVSAAAPASPAHDPGPSGTPAQPTAPARSTAPGASVGTRAGTTTPAPTADCTASGSARIGSVIDVSFLNGAGLVAEPARFVCGPGVPDDGYWQGVGRLSLYSLAPNATFQLFDQVKANTSGSTGLDPVSRQVFLQVANDCATNAVTVPKPYGCYGNMYAVTLGSGNTVTSISEIYHP</sequence>
<dbReference type="PROSITE" id="PS51257">
    <property type="entry name" value="PROKAR_LIPOPROTEIN"/>
    <property type="match status" value="1"/>
</dbReference>
<reference evidence="3 4" key="1">
    <citation type="submission" date="2020-08" db="EMBL/GenBank/DDBJ databases">
        <title>Sequencing the genomes of 1000 actinobacteria strains.</title>
        <authorList>
            <person name="Klenk H.-P."/>
        </authorList>
    </citation>
    <scope>NUCLEOTIDE SEQUENCE [LARGE SCALE GENOMIC DNA]</scope>
    <source>
        <strain evidence="3 4">DSM 41654</strain>
    </source>
</reference>
<dbReference type="RefSeq" id="WP_184945677.1">
    <property type="nucleotide sequence ID" value="NZ_JACHJV010000003.1"/>
</dbReference>
<comment type="caution">
    <text evidence="3">The sequence shown here is derived from an EMBL/GenBank/DDBJ whole genome shotgun (WGS) entry which is preliminary data.</text>
</comment>
<feature type="chain" id="PRO_5038406865" description="Lipoprotein" evidence="2">
    <location>
        <begin position="24"/>
        <end position="218"/>
    </location>
</feature>
<feature type="region of interest" description="Disordered" evidence="1">
    <location>
        <begin position="43"/>
        <end position="92"/>
    </location>
</feature>
<gene>
    <name evidence="3" type="ORF">FHR34_007456</name>
</gene>
<keyword evidence="4" id="KW-1185">Reference proteome</keyword>
<accession>A0A7W7RAH9</accession>
<protein>
    <recommendedName>
        <fullName evidence="5">Lipoprotein</fullName>
    </recommendedName>
</protein>
<evidence type="ECO:0000256" key="1">
    <source>
        <dbReference type="SAM" id="MobiDB-lite"/>
    </source>
</evidence>